<keyword evidence="1" id="KW-1133">Transmembrane helix</keyword>
<protein>
    <submittedName>
        <fullName evidence="2">45697_t:CDS:1</fullName>
    </submittedName>
</protein>
<gene>
    <name evidence="2" type="ORF">GMARGA_LOCUS34727</name>
</gene>
<comment type="caution">
    <text evidence="2">The sequence shown here is derived from an EMBL/GenBank/DDBJ whole genome shotgun (WGS) entry which is preliminary data.</text>
</comment>
<keyword evidence="1" id="KW-0472">Membrane</keyword>
<evidence type="ECO:0000313" key="2">
    <source>
        <dbReference type="EMBL" id="CAG8840045.1"/>
    </source>
</evidence>
<feature type="non-terminal residue" evidence="2">
    <location>
        <position position="64"/>
    </location>
</feature>
<accession>A0ABN7WU77</accession>
<organism evidence="2 3">
    <name type="scientific">Gigaspora margarita</name>
    <dbReference type="NCBI Taxonomy" id="4874"/>
    <lineage>
        <taxon>Eukaryota</taxon>
        <taxon>Fungi</taxon>
        <taxon>Fungi incertae sedis</taxon>
        <taxon>Mucoromycota</taxon>
        <taxon>Glomeromycotina</taxon>
        <taxon>Glomeromycetes</taxon>
        <taxon>Diversisporales</taxon>
        <taxon>Gigasporaceae</taxon>
        <taxon>Gigaspora</taxon>
    </lineage>
</organism>
<proteinExistence type="predicted"/>
<sequence length="64" mass="7080">MGKITKNNRLSGFLNTSLGNISEIFVKNSSMEYEEIQLLQLSLISSAISNGLIILEILILLVNK</sequence>
<keyword evidence="1" id="KW-0812">Transmembrane</keyword>
<name>A0ABN7WU77_GIGMA</name>
<keyword evidence="3" id="KW-1185">Reference proteome</keyword>
<evidence type="ECO:0000256" key="1">
    <source>
        <dbReference type="SAM" id="Phobius"/>
    </source>
</evidence>
<dbReference type="Proteomes" id="UP000789901">
    <property type="component" value="Unassembled WGS sequence"/>
</dbReference>
<evidence type="ECO:0000313" key="3">
    <source>
        <dbReference type="Proteomes" id="UP000789901"/>
    </source>
</evidence>
<reference evidence="2 3" key="1">
    <citation type="submission" date="2021-06" db="EMBL/GenBank/DDBJ databases">
        <authorList>
            <person name="Kallberg Y."/>
            <person name="Tangrot J."/>
            <person name="Rosling A."/>
        </authorList>
    </citation>
    <scope>NUCLEOTIDE SEQUENCE [LARGE SCALE GENOMIC DNA]</scope>
    <source>
        <strain evidence="2 3">120-4 pot B 10/14</strain>
    </source>
</reference>
<feature type="transmembrane region" description="Helical" evidence="1">
    <location>
        <begin position="38"/>
        <end position="62"/>
    </location>
</feature>
<dbReference type="EMBL" id="CAJVQB010061886">
    <property type="protein sequence ID" value="CAG8840045.1"/>
    <property type="molecule type" value="Genomic_DNA"/>
</dbReference>